<dbReference type="PROSITE" id="PS51257">
    <property type="entry name" value="PROKAR_LIPOPROTEIN"/>
    <property type="match status" value="1"/>
</dbReference>
<proteinExistence type="inferred from homology"/>
<comment type="subcellular location">
    <subcellularLocation>
        <location evidence="1">Cell envelope</location>
    </subcellularLocation>
</comment>
<feature type="signal peptide" evidence="5">
    <location>
        <begin position="1"/>
        <end position="19"/>
    </location>
</feature>
<dbReference type="InterPro" id="IPR025997">
    <property type="entry name" value="SBP_2_dom"/>
</dbReference>
<organism evidence="7 8">
    <name type="scientific">Christensenella tenuis</name>
    <dbReference type="NCBI Taxonomy" id="2763033"/>
    <lineage>
        <taxon>Bacteria</taxon>
        <taxon>Bacillati</taxon>
        <taxon>Bacillota</taxon>
        <taxon>Clostridia</taxon>
        <taxon>Christensenellales</taxon>
        <taxon>Christensenellaceae</taxon>
        <taxon>Christensenella</taxon>
    </lineage>
</organism>
<dbReference type="EMBL" id="JACOON010000002">
    <property type="protein sequence ID" value="MBC5647801.1"/>
    <property type="molecule type" value="Genomic_DNA"/>
</dbReference>
<keyword evidence="3 5" id="KW-0732">Signal</keyword>
<dbReference type="PANTHER" id="PTHR46847:SF1">
    <property type="entry name" value="D-ALLOSE-BINDING PERIPLASMIC PROTEIN-RELATED"/>
    <property type="match status" value="1"/>
</dbReference>
<gene>
    <name evidence="7" type="ORF">H8S18_05590</name>
</gene>
<dbReference type="SUPFAM" id="SSF53822">
    <property type="entry name" value="Periplasmic binding protein-like I"/>
    <property type="match status" value="1"/>
</dbReference>
<sequence length="369" mass="39426">MKKILCLVVAVLLAVAVFAGCSGSTEPAGSEDASAQSSASAETVGSESSGAASAAGNYPRGNGDDTLKIGFACMDMSNTFHATVAKYFEQECANRGIECMVLDDKFDGTTATENCQLICDSDCDVYVSVMGFMVGDTLSDICKEAGVLAIGMDQPIPDFPFFGADNVTAGYSAGEALAEAAIEKWGENPTIDLYIGLESLAGAEINDARMHEGMLEGIRSKVEVPDEIYVQCDVTNNDSQVAMRWVEDTINAHPEAEHILIGGFVDDSGQGAEAVIEKLGYQDKALIGTVDGSTLAINNFKNPDTAWVCSAALLPEMYGYYMLETLEPYLKGETDELPDSWNVPPVVITKDDYEQVLTDSIIYDDYQVG</sequence>
<accession>A0ABR7EDD8</accession>
<evidence type="ECO:0000259" key="6">
    <source>
        <dbReference type="Pfam" id="PF13407"/>
    </source>
</evidence>
<reference evidence="7 8" key="1">
    <citation type="submission" date="2020-08" db="EMBL/GenBank/DDBJ databases">
        <title>Genome public.</title>
        <authorList>
            <person name="Liu C."/>
            <person name="Sun Q."/>
        </authorList>
    </citation>
    <scope>NUCLEOTIDE SEQUENCE [LARGE SCALE GENOMIC DNA]</scope>
    <source>
        <strain evidence="7 8">NSJ-35</strain>
    </source>
</reference>
<evidence type="ECO:0000256" key="4">
    <source>
        <dbReference type="SAM" id="MobiDB-lite"/>
    </source>
</evidence>
<feature type="region of interest" description="Disordered" evidence="4">
    <location>
        <begin position="26"/>
        <end position="57"/>
    </location>
</feature>
<dbReference type="Gene3D" id="3.40.50.2300">
    <property type="match status" value="2"/>
</dbReference>
<protein>
    <submittedName>
        <fullName evidence="7">Sugar ABC transporter substrate-binding protein</fullName>
    </submittedName>
</protein>
<evidence type="ECO:0000256" key="2">
    <source>
        <dbReference type="ARBA" id="ARBA00007639"/>
    </source>
</evidence>
<feature type="chain" id="PRO_5045911115" evidence="5">
    <location>
        <begin position="20"/>
        <end position="369"/>
    </location>
</feature>
<dbReference type="Pfam" id="PF13407">
    <property type="entry name" value="Peripla_BP_4"/>
    <property type="match status" value="1"/>
</dbReference>
<evidence type="ECO:0000256" key="1">
    <source>
        <dbReference type="ARBA" id="ARBA00004196"/>
    </source>
</evidence>
<dbReference type="CDD" id="cd01536">
    <property type="entry name" value="PBP1_ABC_sugar_binding-like"/>
    <property type="match status" value="1"/>
</dbReference>
<dbReference type="InterPro" id="IPR028082">
    <property type="entry name" value="Peripla_BP_I"/>
</dbReference>
<dbReference type="Proteomes" id="UP000606889">
    <property type="component" value="Unassembled WGS sequence"/>
</dbReference>
<evidence type="ECO:0000313" key="8">
    <source>
        <dbReference type="Proteomes" id="UP000606889"/>
    </source>
</evidence>
<feature type="compositionally biased region" description="Low complexity" evidence="4">
    <location>
        <begin position="28"/>
        <end position="56"/>
    </location>
</feature>
<name>A0ABR7EDD8_9FIRM</name>
<evidence type="ECO:0000313" key="7">
    <source>
        <dbReference type="EMBL" id="MBC5647801.1"/>
    </source>
</evidence>
<evidence type="ECO:0000256" key="5">
    <source>
        <dbReference type="SAM" id="SignalP"/>
    </source>
</evidence>
<comment type="caution">
    <text evidence="7">The sequence shown here is derived from an EMBL/GenBank/DDBJ whole genome shotgun (WGS) entry which is preliminary data.</text>
</comment>
<feature type="domain" description="Periplasmic binding protein" evidence="6">
    <location>
        <begin position="69"/>
        <end position="333"/>
    </location>
</feature>
<evidence type="ECO:0000256" key="3">
    <source>
        <dbReference type="ARBA" id="ARBA00022729"/>
    </source>
</evidence>
<dbReference type="PANTHER" id="PTHR46847">
    <property type="entry name" value="D-ALLOSE-BINDING PERIPLASMIC PROTEIN-RELATED"/>
    <property type="match status" value="1"/>
</dbReference>
<keyword evidence="8" id="KW-1185">Reference proteome</keyword>
<comment type="similarity">
    <text evidence="2">Belongs to the bacterial solute-binding protein 2 family.</text>
</comment>
<dbReference type="RefSeq" id="WP_186857314.1">
    <property type="nucleotide sequence ID" value="NZ_JACOON010000002.1"/>
</dbReference>